<dbReference type="Gene3D" id="3.80.10.10">
    <property type="entry name" value="Ribonuclease Inhibitor"/>
    <property type="match status" value="2"/>
</dbReference>
<dbReference type="InterPro" id="IPR000719">
    <property type="entry name" value="Prot_kinase_dom"/>
</dbReference>
<evidence type="ECO:0000259" key="8">
    <source>
        <dbReference type="PROSITE" id="PS50011"/>
    </source>
</evidence>
<keyword evidence="6" id="KW-1133">Transmembrane helix</keyword>
<dbReference type="OrthoDB" id="5966500at2759"/>
<keyword evidence="5" id="KW-0547">Nucleotide-binding</keyword>
<name>A0A835E6V4_9POAL</name>
<proteinExistence type="predicted"/>
<evidence type="ECO:0000256" key="3">
    <source>
        <dbReference type="ARBA" id="ARBA00022614"/>
    </source>
</evidence>
<dbReference type="PANTHER" id="PTHR48007">
    <property type="entry name" value="LEUCINE-RICH REPEAT RECEPTOR-LIKE PROTEIN KINASE PXC1"/>
    <property type="match status" value="1"/>
</dbReference>
<dbReference type="InterPro" id="IPR011009">
    <property type="entry name" value="Kinase-like_dom_sf"/>
</dbReference>
<dbReference type="AlphaFoldDB" id="A0A835E6V4"/>
<dbReference type="Proteomes" id="UP000636709">
    <property type="component" value="Unassembled WGS sequence"/>
</dbReference>
<protein>
    <recommendedName>
        <fullName evidence="8">Protein kinase domain-containing protein</fullName>
    </recommendedName>
</protein>
<dbReference type="InterPro" id="IPR032675">
    <property type="entry name" value="LRR_dom_sf"/>
</dbReference>
<dbReference type="EMBL" id="JACEFO010002349">
    <property type="protein sequence ID" value="KAF8664569.1"/>
    <property type="molecule type" value="Genomic_DNA"/>
</dbReference>
<evidence type="ECO:0000256" key="7">
    <source>
        <dbReference type="SAM" id="SignalP"/>
    </source>
</evidence>
<feature type="binding site" evidence="5">
    <location>
        <position position="369"/>
    </location>
    <ligand>
        <name>ATP</name>
        <dbReference type="ChEBI" id="CHEBI:30616"/>
    </ligand>
</feature>
<evidence type="ECO:0000256" key="2">
    <source>
        <dbReference type="ARBA" id="ARBA00022475"/>
    </source>
</evidence>
<gene>
    <name evidence="9" type="ORF">HU200_054752</name>
</gene>
<keyword evidence="6" id="KW-0812">Transmembrane</keyword>
<dbReference type="GO" id="GO:0004672">
    <property type="term" value="F:protein kinase activity"/>
    <property type="evidence" value="ECO:0007669"/>
    <property type="project" value="InterPro"/>
</dbReference>
<evidence type="ECO:0000313" key="10">
    <source>
        <dbReference type="Proteomes" id="UP000636709"/>
    </source>
</evidence>
<dbReference type="Gene3D" id="1.10.510.10">
    <property type="entry name" value="Transferase(Phosphotransferase) domain 1"/>
    <property type="match status" value="1"/>
</dbReference>
<dbReference type="InterPro" id="IPR017441">
    <property type="entry name" value="Protein_kinase_ATP_BS"/>
</dbReference>
<dbReference type="SUPFAM" id="SSF52058">
    <property type="entry name" value="L domain-like"/>
    <property type="match status" value="1"/>
</dbReference>
<feature type="signal peptide" evidence="7">
    <location>
        <begin position="1"/>
        <end position="27"/>
    </location>
</feature>
<organism evidence="9 10">
    <name type="scientific">Digitaria exilis</name>
    <dbReference type="NCBI Taxonomy" id="1010633"/>
    <lineage>
        <taxon>Eukaryota</taxon>
        <taxon>Viridiplantae</taxon>
        <taxon>Streptophyta</taxon>
        <taxon>Embryophyta</taxon>
        <taxon>Tracheophyta</taxon>
        <taxon>Spermatophyta</taxon>
        <taxon>Magnoliopsida</taxon>
        <taxon>Liliopsida</taxon>
        <taxon>Poales</taxon>
        <taxon>Poaceae</taxon>
        <taxon>PACMAD clade</taxon>
        <taxon>Panicoideae</taxon>
        <taxon>Panicodae</taxon>
        <taxon>Paniceae</taxon>
        <taxon>Anthephorinae</taxon>
        <taxon>Digitaria</taxon>
    </lineage>
</organism>
<evidence type="ECO:0000313" key="9">
    <source>
        <dbReference type="EMBL" id="KAF8664569.1"/>
    </source>
</evidence>
<comment type="subcellular location">
    <subcellularLocation>
        <location evidence="1">Cell membrane</location>
        <topology evidence="1">Single-pass membrane protein</topology>
    </subcellularLocation>
</comment>
<feature type="chain" id="PRO_5032649464" description="Protein kinase domain-containing protein" evidence="7">
    <location>
        <begin position="28"/>
        <end position="612"/>
    </location>
</feature>
<keyword evidence="3" id="KW-0433">Leucine-rich repeat</keyword>
<accession>A0A835E6V4</accession>
<keyword evidence="5" id="KW-0067">ATP-binding</keyword>
<dbReference type="InterPro" id="IPR013210">
    <property type="entry name" value="LRR_N_plant-typ"/>
</dbReference>
<dbReference type="Pfam" id="PF00069">
    <property type="entry name" value="Pkinase"/>
    <property type="match status" value="1"/>
</dbReference>
<dbReference type="Pfam" id="PF08263">
    <property type="entry name" value="LRRNT_2"/>
    <property type="match status" value="1"/>
</dbReference>
<evidence type="ECO:0000256" key="4">
    <source>
        <dbReference type="ARBA" id="ARBA00022737"/>
    </source>
</evidence>
<dbReference type="Gene3D" id="3.30.200.20">
    <property type="entry name" value="Phosphorylase Kinase, domain 1"/>
    <property type="match status" value="1"/>
</dbReference>
<keyword evidence="7" id="KW-0732">Signal</keyword>
<keyword evidence="6" id="KW-0472">Membrane</keyword>
<feature type="domain" description="Protein kinase" evidence="8">
    <location>
        <begin position="341"/>
        <end position="612"/>
    </location>
</feature>
<keyword evidence="10" id="KW-1185">Reference proteome</keyword>
<dbReference type="SUPFAM" id="SSF56112">
    <property type="entry name" value="Protein kinase-like (PK-like)"/>
    <property type="match status" value="1"/>
</dbReference>
<comment type="caution">
    <text evidence="9">The sequence shown here is derived from an EMBL/GenBank/DDBJ whole genome shotgun (WGS) entry which is preliminary data.</text>
</comment>
<keyword evidence="4" id="KW-0677">Repeat</keyword>
<feature type="transmembrane region" description="Helical" evidence="6">
    <location>
        <begin position="259"/>
        <end position="285"/>
    </location>
</feature>
<dbReference type="GO" id="GO:0005886">
    <property type="term" value="C:plasma membrane"/>
    <property type="evidence" value="ECO:0007669"/>
    <property type="project" value="UniProtKB-SubCell"/>
</dbReference>
<evidence type="ECO:0000256" key="1">
    <source>
        <dbReference type="ARBA" id="ARBA00004162"/>
    </source>
</evidence>
<dbReference type="InterPro" id="IPR046959">
    <property type="entry name" value="PRK1-6/SRF4-like"/>
</dbReference>
<reference evidence="9" key="1">
    <citation type="submission" date="2020-07" db="EMBL/GenBank/DDBJ databases">
        <title>Genome sequence and genetic diversity analysis of an under-domesticated orphan crop, white fonio (Digitaria exilis).</title>
        <authorList>
            <person name="Bennetzen J.L."/>
            <person name="Chen S."/>
            <person name="Ma X."/>
            <person name="Wang X."/>
            <person name="Yssel A.E.J."/>
            <person name="Chaluvadi S.R."/>
            <person name="Johnson M."/>
            <person name="Gangashetty P."/>
            <person name="Hamidou F."/>
            <person name="Sanogo M.D."/>
            <person name="Zwaenepoel A."/>
            <person name="Wallace J."/>
            <person name="Van De Peer Y."/>
            <person name="Van Deynze A."/>
        </authorList>
    </citation>
    <scope>NUCLEOTIDE SEQUENCE</scope>
    <source>
        <tissue evidence="9">Leaves</tissue>
    </source>
</reference>
<sequence length="612" mass="64362">MSRSHHHSPFLLLTIIVYLSTRCSVHGELANGGHQDLPALLSFKAYNPNATALATWAGPNPCSGTWFGIRCSRGRVVGVFLDGASLAGAVAPLLRLGQIRALAVRNNSLTGALPPLDNATASPWLRHLLVSHNQLTGSLNISLGALLTLRAEHNDFRGGLDALRVPSLRSFNVSGNKLAGEISGDLSRFPTSSFAGNLALCGLPLPRCVRAYNALGSADSSSNATTSIAAESPSTASANNVSVSASSSNGGFSNIGVTALMATGIGNAVLITVSLAISVAMFVYVRRKLRSTKGASDAAALGFEDQEDKRTTNGDDKCHHKSGGLVCFEGGEELRLESLLKASAEVLGKGVSGSTYKAVLEDGIVVAVKCLSALQFPASRSKAFDRNMRLVGRLRHRHVVSLRGYCNSNGERLLVYDFLPNGSLQSLLQATGACVVAARGVWTGRRGKAILLGVAEGLNYIHTLPARPGLVHANVKPSNILLDERGGACVSECGLMRHATNIQRSIGSQSRCPPDLFLERATTTASSGGWHGYAAPELAPGGRATQESDVYSFGMVLLEVVTDRKGAPDGEEGGDVGEQTMGMVKIGMLCTAEVPEERPTMAQVLAMMSEFM</sequence>
<evidence type="ECO:0000256" key="5">
    <source>
        <dbReference type="PROSITE-ProRule" id="PRU10141"/>
    </source>
</evidence>
<dbReference type="PROSITE" id="PS50011">
    <property type="entry name" value="PROTEIN_KINASE_DOM"/>
    <property type="match status" value="1"/>
</dbReference>
<dbReference type="PANTHER" id="PTHR48007:SF87">
    <property type="entry name" value="PROTEIN KINASE DOMAIN-CONTAINING PROTEIN"/>
    <property type="match status" value="1"/>
</dbReference>
<keyword evidence="2" id="KW-1003">Cell membrane</keyword>
<evidence type="ECO:0000256" key="6">
    <source>
        <dbReference type="SAM" id="Phobius"/>
    </source>
</evidence>
<dbReference type="PROSITE" id="PS00107">
    <property type="entry name" value="PROTEIN_KINASE_ATP"/>
    <property type="match status" value="1"/>
</dbReference>
<dbReference type="GO" id="GO:0005524">
    <property type="term" value="F:ATP binding"/>
    <property type="evidence" value="ECO:0007669"/>
    <property type="project" value="UniProtKB-UniRule"/>
</dbReference>